<accession>A0A5J9T728</accession>
<organism evidence="6 7">
    <name type="scientific">Eragrostis curvula</name>
    <name type="common">weeping love grass</name>
    <dbReference type="NCBI Taxonomy" id="38414"/>
    <lineage>
        <taxon>Eukaryota</taxon>
        <taxon>Viridiplantae</taxon>
        <taxon>Streptophyta</taxon>
        <taxon>Embryophyta</taxon>
        <taxon>Tracheophyta</taxon>
        <taxon>Spermatophyta</taxon>
        <taxon>Magnoliopsida</taxon>
        <taxon>Liliopsida</taxon>
        <taxon>Poales</taxon>
        <taxon>Poaceae</taxon>
        <taxon>PACMAD clade</taxon>
        <taxon>Chloridoideae</taxon>
        <taxon>Eragrostideae</taxon>
        <taxon>Eragrostidinae</taxon>
        <taxon>Eragrostis</taxon>
    </lineage>
</organism>
<gene>
    <name evidence="6" type="ORF">EJB05_47197</name>
</gene>
<sequence length="155" mass="17495">GYIRRTKRLSKMMDVFLEHVLDEHNERRREEGEGFVPKDMIDLLLQIADDPDMEVPIQRDGIKATSRFCRSGPAAGCAPAYMGLALKMAPLSLANLLHAFAWRLPNGVVAEELDMEERLRFTMPRNVPLQAVAEPKLPARLYTTYPKAAVTPNMC</sequence>
<dbReference type="GO" id="GO:0004497">
    <property type="term" value="F:monooxygenase activity"/>
    <property type="evidence" value="ECO:0007669"/>
    <property type="project" value="InterPro"/>
</dbReference>
<evidence type="ECO:0008006" key="8">
    <source>
        <dbReference type="Google" id="ProtNLM"/>
    </source>
</evidence>
<keyword evidence="5" id="KW-0408">Iron</keyword>
<dbReference type="GO" id="GO:0016705">
    <property type="term" value="F:oxidoreductase activity, acting on paired donors, with incorporation or reduction of molecular oxygen"/>
    <property type="evidence" value="ECO:0007669"/>
    <property type="project" value="InterPro"/>
</dbReference>
<name>A0A5J9T728_9POAL</name>
<dbReference type="EMBL" id="RWGY01000045">
    <property type="protein sequence ID" value="TVU07155.1"/>
    <property type="molecule type" value="Genomic_DNA"/>
</dbReference>
<dbReference type="OrthoDB" id="686577at2759"/>
<dbReference type="PANTHER" id="PTHR47944:SF6">
    <property type="entry name" value="CYTOCHROME P450 84A1"/>
    <property type="match status" value="1"/>
</dbReference>
<dbReference type="AlphaFoldDB" id="A0A5J9T728"/>
<dbReference type="GO" id="GO:0020037">
    <property type="term" value="F:heme binding"/>
    <property type="evidence" value="ECO:0007669"/>
    <property type="project" value="InterPro"/>
</dbReference>
<feature type="non-terminal residue" evidence="6">
    <location>
        <position position="1"/>
    </location>
</feature>
<keyword evidence="3" id="KW-0479">Metal-binding</keyword>
<evidence type="ECO:0000256" key="4">
    <source>
        <dbReference type="ARBA" id="ARBA00023002"/>
    </source>
</evidence>
<dbReference type="SUPFAM" id="SSF48264">
    <property type="entry name" value="Cytochrome P450"/>
    <property type="match status" value="1"/>
</dbReference>
<dbReference type="Proteomes" id="UP000324897">
    <property type="component" value="Unassembled WGS sequence"/>
</dbReference>
<dbReference type="InterPro" id="IPR036396">
    <property type="entry name" value="Cyt_P450_sf"/>
</dbReference>
<reference evidence="6 7" key="1">
    <citation type="journal article" date="2019" name="Sci. Rep.">
        <title>A high-quality genome of Eragrostis curvula grass provides insights into Poaceae evolution and supports new strategies to enhance forage quality.</title>
        <authorList>
            <person name="Carballo J."/>
            <person name="Santos B.A.C.M."/>
            <person name="Zappacosta D."/>
            <person name="Garbus I."/>
            <person name="Selva J.P."/>
            <person name="Gallo C.A."/>
            <person name="Diaz A."/>
            <person name="Albertini E."/>
            <person name="Caccamo M."/>
            <person name="Echenique V."/>
        </authorList>
    </citation>
    <scope>NUCLEOTIDE SEQUENCE [LARGE SCALE GENOMIC DNA]</scope>
    <source>
        <strain evidence="7">cv. Victoria</strain>
        <tissue evidence="6">Leaf</tissue>
    </source>
</reference>
<evidence type="ECO:0000256" key="5">
    <source>
        <dbReference type="ARBA" id="ARBA00023004"/>
    </source>
</evidence>
<comment type="similarity">
    <text evidence="1">Belongs to the cytochrome P450 family.</text>
</comment>
<comment type="caution">
    <text evidence="6">The sequence shown here is derived from an EMBL/GenBank/DDBJ whole genome shotgun (WGS) entry which is preliminary data.</text>
</comment>
<protein>
    <recommendedName>
        <fullName evidence="8">Cytochrome P450</fullName>
    </recommendedName>
</protein>
<dbReference type="Gramene" id="TVU07155">
    <property type="protein sequence ID" value="TVU07155"/>
    <property type="gene ID" value="EJB05_47197"/>
</dbReference>
<evidence type="ECO:0000256" key="1">
    <source>
        <dbReference type="ARBA" id="ARBA00010617"/>
    </source>
</evidence>
<dbReference type="PANTHER" id="PTHR47944">
    <property type="entry name" value="CYTOCHROME P450 98A9"/>
    <property type="match status" value="1"/>
</dbReference>
<keyword evidence="4" id="KW-0560">Oxidoreductase</keyword>
<evidence type="ECO:0000256" key="3">
    <source>
        <dbReference type="ARBA" id="ARBA00022723"/>
    </source>
</evidence>
<evidence type="ECO:0000256" key="2">
    <source>
        <dbReference type="ARBA" id="ARBA00022617"/>
    </source>
</evidence>
<evidence type="ECO:0000313" key="6">
    <source>
        <dbReference type="EMBL" id="TVU07155.1"/>
    </source>
</evidence>
<evidence type="ECO:0000313" key="7">
    <source>
        <dbReference type="Proteomes" id="UP000324897"/>
    </source>
</evidence>
<proteinExistence type="inferred from homology"/>
<keyword evidence="7" id="KW-1185">Reference proteome</keyword>
<keyword evidence="2" id="KW-0349">Heme</keyword>
<dbReference type="GO" id="GO:0005506">
    <property type="term" value="F:iron ion binding"/>
    <property type="evidence" value="ECO:0007669"/>
    <property type="project" value="InterPro"/>
</dbReference>